<dbReference type="RefSeq" id="WP_161338032.1">
    <property type="nucleotide sequence ID" value="NZ_JBHSDG010000002.1"/>
</dbReference>
<evidence type="ECO:0000256" key="4">
    <source>
        <dbReference type="HAMAP-Rule" id="MF_01341"/>
    </source>
</evidence>
<dbReference type="Proteomes" id="UP000445696">
    <property type="component" value="Unassembled WGS sequence"/>
</dbReference>
<keyword evidence="9" id="KW-1185">Reference proteome</keyword>
<dbReference type="HAMAP" id="MF_01341">
    <property type="entry name" value="Ribosomal_uL15"/>
    <property type="match status" value="1"/>
</dbReference>
<dbReference type="Pfam" id="PF00828">
    <property type="entry name" value="Ribosomal_L27A"/>
    <property type="match status" value="1"/>
</dbReference>
<dbReference type="PANTHER" id="PTHR12934:SF11">
    <property type="entry name" value="LARGE RIBOSOMAL SUBUNIT PROTEIN UL15M"/>
    <property type="match status" value="1"/>
</dbReference>
<organism evidence="8 9">
    <name type="scientific">Sneathiella chungangensis</name>
    <dbReference type="NCBI Taxonomy" id="1418234"/>
    <lineage>
        <taxon>Bacteria</taxon>
        <taxon>Pseudomonadati</taxon>
        <taxon>Pseudomonadota</taxon>
        <taxon>Alphaproteobacteria</taxon>
        <taxon>Sneathiellales</taxon>
        <taxon>Sneathiellaceae</taxon>
        <taxon>Sneathiella</taxon>
    </lineage>
</organism>
<protein>
    <recommendedName>
        <fullName evidence="4">Large ribosomal subunit protein uL15</fullName>
    </recommendedName>
</protein>
<reference evidence="8 9" key="1">
    <citation type="journal article" date="2014" name="Int. J. Syst. Evol. Microbiol.">
        <title>Sneathiella chungangensis sp. nov., isolated from a marine sand, and emended description of the genus Sneathiella.</title>
        <authorList>
            <person name="Siamphan C."/>
            <person name="Kim H."/>
            <person name="Lee J.S."/>
            <person name="Kim W."/>
        </authorList>
    </citation>
    <scope>NUCLEOTIDE SEQUENCE [LARGE SCALE GENOMIC DNA]</scope>
    <source>
        <strain evidence="8 9">KCTC 32476</strain>
    </source>
</reference>
<dbReference type="InterPro" id="IPR036227">
    <property type="entry name" value="Ribosomal_uL15/eL18_sf"/>
</dbReference>
<dbReference type="PANTHER" id="PTHR12934">
    <property type="entry name" value="50S RIBOSOMAL PROTEIN L15"/>
    <property type="match status" value="1"/>
</dbReference>
<evidence type="ECO:0000256" key="2">
    <source>
        <dbReference type="ARBA" id="ARBA00022980"/>
    </source>
</evidence>
<keyword evidence="3 4" id="KW-0687">Ribonucleoprotein</keyword>
<keyword evidence="4" id="KW-0699">rRNA-binding</keyword>
<evidence type="ECO:0000259" key="7">
    <source>
        <dbReference type="Pfam" id="PF00828"/>
    </source>
</evidence>
<proteinExistence type="inferred from homology"/>
<dbReference type="OrthoDB" id="9810293at2"/>
<evidence type="ECO:0000256" key="5">
    <source>
        <dbReference type="RuleBase" id="RU003888"/>
    </source>
</evidence>
<keyword evidence="4" id="KW-0694">RNA-binding</keyword>
<gene>
    <name evidence="4" type="primary">rplO</name>
    <name evidence="8" type="ORF">GQF03_04855</name>
</gene>
<dbReference type="SUPFAM" id="SSF52080">
    <property type="entry name" value="Ribosomal proteins L15p and L18e"/>
    <property type="match status" value="1"/>
</dbReference>
<comment type="subunit">
    <text evidence="4">Part of the 50S ribosomal subunit.</text>
</comment>
<dbReference type="GO" id="GO:0019843">
    <property type="term" value="F:rRNA binding"/>
    <property type="evidence" value="ECO:0007669"/>
    <property type="project" value="UniProtKB-UniRule"/>
</dbReference>
<dbReference type="NCBIfam" id="TIGR01071">
    <property type="entry name" value="rplO_bact"/>
    <property type="match status" value="1"/>
</dbReference>
<dbReference type="PROSITE" id="PS00475">
    <property type="entry name" value="RIBOSOMAL_L15"/>
    <property type="match status" value="1"/>
</dbReference>
<comment type="similarity">
    <text evidence="1 4 5">Belongs to the universal ribosomal protein uL15 family.</text>
</comment>
<evidence type="ECO:0000256" key="1">
    <source>
        <dbReference type="ARBA" id="ARBA00007320"/>
    </source>
</evidence>
<keyword evidence="2 4" id="KW-0689">Ribosomal protein</keyword>
<feature type="compositionally biased region" description="Gly residues" evidence="6">
    <location>
        <begin position="21"/>
        <end position="35"/>
    </location>
</feature>
<evidence type="ECO:0000256" key="3">
    <source>
        <dbReference type="ARBA" id="ARBA00023274"/>
    </source>
</evidence>
<dbReference type="GO" id="GO:0006412">
    <property type="term" value="P:translation"/>
    <property type="evidence" value="ECO:0007669"/>
    <property type="project" value="UniProtKB-UniRule"/>
</dbReference>
<evidence type="ECO:0000313" key="9">
    <source>
        <dbReference type="Proteomes" id="UP000445696"/>
    </source>
</evidence>
<sequence>MRLNQLADNEGASKKRMRVGRGIGSGKGKTSGSGQKGQKSRSGVAIKGFEGGQMSIYRRLPKRGFKNIFSKNFAVANLGRVQAAIDAGKLDAKATVTAATLQEAGVVGKIGDGVRLLAKGELKAKLNFEVAGASKSAIEAVEKAGGKVTVLASSPAASE</sequence>
<accession>A0A845MDB4</accession>
<dbReference type="GO" id="GO:0022625">
    <property type="term" value="C:cytosolic large ribosomal subunit"/>
    <property type="evidence" value="ECO:0007669"/>
    <property type="project" value="TreeGrafter"/>
</dbReference>
<name>A0A845MDB4_9PROT</name>
<dbReference type="Gene3D" id="3.100.10.10">
    <property type="match status" value="1"/>
</dbReference>
<dbReference type="EMBL" id="WTVA01000001">
    <property type="protein sequence ID" value="MZR21651.1"/>
    <property type="molecule type" value="Genomic_DNA"/>
</dbReference>
<dbReference type="InterPro" id="IPR021131">
    <property type="entry name" value="Ribosomal_uL15/eL18"/>
</dbReference>
<comment type="function">
    <text evidence="4">Binds to the 23S rRNA.</text>
</comment>
<evidence type="ECO:0000313" key="8">
    <source>
        <dbReference type="EMBL" id="MZR21651.1"/>
    </source>
</evidence>
<dbReference type="InterPro" id="IPR001196">
    <property type="entry name" value="Ribosomal_uL15_CS"/>
</dbReference>
<feature type="domain" description="Large ribosomal subunit protein uL15/eL18" evidence="7">
    <location>
        <begin position="76"/>
        <end position="149"/>
    </location>
</feature>
<dbReference type="AlphaFoldDB" id="A0A845MDB4"/>
<dbReference type="InterPro" id="IPR030878">
    <property type="entry name" value="Ribosomal_uL15"/>
</dbReference>
<comment type="caution">
    <text evidence="8">The sequence shown here is derived from an EMBL/GenBank/DDBJ whole genome shotgun (WGS) entry which is preliminary data.</text>
</comment>
<evidence type="ECO:0000256" key="6">
    <source>
        <dbReference type="SAM" id="MobiDB-lite"/>
    </source>
</evidence>
<feature type="region of interest" description="Disordered" evidence="6">
    <location>
        <begin position="1"/>
        <end position="46"/>
    </location>
</feature>
<dbReference type="InterPro" id="IPR005749">
    <property type="entry name" value="Ribosomal_uL15_bac-type"/>
</dbReference>
<dbReference type="GO" id="GO:0003735">
    <property type="term" value="F:structural constituent of ribosome"/>
    <property type="evidence" value="ECO:0007669"/>
    <property type="project" value="InterPro"/>
</dbReference>